<protein>
    <submittedName>
        <fullName evidence="2">Transcriptional regulator</fullName>
    </submittedName>
</protein>
<evidence type="ECO:0000313" key="2">
    <source>
        <dbReference type="EMBL" id="RHF08257.1"/>
    </source>
</evidence>
<proteinExistence type="predicted"/>
<evidence type="ECO:0000313" key="1">
    <source>
        <dbReference type="EMBL" id="NME85390.1"/>
    </source>
</evidence>
<name>A0A414MAQ4_9BACE</name>
<dbReference type="InterPro" id="IPR038533">
    <property type="entry name" value="UpxZ_sf"/>
</dbReference>
<dbReference type="RefSeq" id="WP_004294882.1">
    <property type="nucleotide sequence ID" value="NZ_JABAGL010000006.1"/>
</dbReference>
<dbReference type="InterPro" id="IPR010570">
    <property type="entry name" value="UpxZ_fam"/>
</dbReference>
<dbReference type="Proteomes" id="UP000520291">
    <property type="component" value="Unassembled WGS sequence"/>
</dbReference>
<dbReference type="EMBL" id="JABAGL010000006">
    <property type="protein sequence ID" value="NME85390.1"/>
    <property type="molecule type" value="Genomic_DNA"/>
</dbReference>
<gene>
    <name evidence="2" type="ORF">DW701_10585</name>
    <name evidence="1" type="ORF">HF841_05040</name>
</gene>
<evidence type="ECO:0000313" key="3">
    <source>
        <dbReference type="Proteomes" id="UP000283538"/>
    </source>
</evidence>
<reference evidence="2 3" key="1">
    <citation type="submission" date="2018-08" db="EMBL/GenBank/DDBJ databases">
        <title>A genome reference for cultivated species of the human gut microbiota.</title>
        <authorList>
            <person name="Zou Y."/>
            <person name="Xue W."/>
            <person name="Luo G."/>
        </authorList>
    </citation>
    <scope>NUCLEOTIDE SEQUENCE [LARGE SCALE GENOMIC DNA]</scope>
    <source>
        <strain evidence="2 3">AM26-26AC</strain>
    </source>
</reference>
<comment type="caution">
    <text evidence="2">The sequence shown here is derived from an EMBL/GenBank/DDBJ whole genome shotgun (WGS) entry which is preliminary data.</text>
</comment>
<dbReference type="Pfam" id="PF06603">
    <property type="entry name" value="UpxZ"/>
    <property type="match status" value="1"/>
</dbReference>
<dbReference type="Gene3D" id="1.25.40.810">
    <property type="entry name" value="UpxZ"/>
    <property type="match status" value="1"/>
</dbReference>
<accession>A0A414MAQ4</accession>
<dbReference type="Proteomes" id="UP000283538">
    <property type="component" value="Unassembled WGS sequence"/>
</dbReference>
<dbReference type="EMBL" id="QSLA01000011">
    <property type="protein sequence ID" value="RHF08257.1"/>
    <property type="molecule type" value="Genomic_DNA"/>
</dbReference>
<dbReference type="AlphaFoldDB" id="A0A414MAQ4"/>
<evidence type="ECO:0000313" key="4">
    <source>
        <dbReference type="Proteomes" id="UP000520291"/>
    </source>
</evidence>
<reference evidence="1 4" key="2">
    <citation type="submission" date="2020-04" db="EMBL/GenBank/DDBJ databases">
        <authorList>
            <person name="Hitch T.C.A."/>
            <person name="Wylensek D."/>
            <person name="Clavel T."/>
        </authorList>
    </citation>
    <scope>NUCLEOTIDE SEQUENCE [LARGE SCALE GENOMIC DNA]</scope>
    <source>
        <strain evidence="1 4">WCA3-601-WT-5E</strain>
    </source>
</reference>
<organism evidence="2 3">
    <name type="scientific">Bacteroides eggerthii</name>
    <dbReference type="NCBI Taxonomy" id="28111"/>
    <lineage>
        <taxon>Bacteria</taxon>
        <taxon>Pseudomonadati</taxon>
        <taxon>Bacteroidota</taxon>
        <taxon>Bacteroidia</taxon>
        <taxon>Bacteroidales</taxon>
        <taxon>Bacteroidaceae</taxon>
        <taxon>Bacteroides</taxon>
    </lineage>
</organism>
<sequence>MDSLFSLAHNLLVYGLDGSPIYVDQFTRLNRDVYEQALDLYGTRGKTVEAEAELCLGLLVAFAAVIYDNGHKQEYIQNVLDRSWEILPQLPASLLKVQLLVYCYSEVYDEELARQAHNIIDTWDKSLLTLEQVNIIDELKSFEENQYPWEVIE</sequence>